<dbReference type="Proteomes" id="UP000095283">
    <property type="component" value="Unplaced"/>
</dbReference>
<dbReference type="WBParaSite" id="Hba_02280">
    <property type="protein sequence ID" value="Hba_02280"/>
    <property type="gene ID" value="Hba_02280"/>
</dbReference>
<proteinExistence type="predicted"/>
<accession>A0A1I7WC41</accession>
<protein>
    <submittedName>
        <fullName evidence="2">Lipopolysaccharide biosynthesis protein</fullName>
    </submittedName>
</protein>
<evidence type="ECO:0000313" key="2">
    <source>
        <dbReference type="WBParaSite" id="Hba_02280"/>
    </source>
</evidence>
<reference evidence="2" key="1">
    <citation type="submission" date="2016-11" db="UniProtKB">
        <authorList>
            <consortium name="WormBaseParasite"/>
        </authorList>
    </citation>
    <scope>IDENTIFICATION</scope>
</reference>
<sequence length="67" mass="7732">MKSSLVIFGILRYAKLMSHIYFTHWFNASVPGFEWMMRSTAAGRRSIDVKSGGFDKSIIDPYRKLTN</sequence>
<keyword evidence="1" id="KW-1185">Reference proteome</keyword>
<evidence type="ECO:0000313" key="1">
    <source>
        <dbReference type="Proteomes" id="UP000095283"/>
    </source>
</evidence>
<dbReference type="AlphaFoldDB" id="A0A1I7WC41"/>
<organism evidence="1 2">
    <name type="scientific">Heterorhabditis bacteriophora</name>
    <name type="common">Entomopathogenic nematode worm</name>
    <dbReference type="NCBI Taxonomy" id="37862"/>
    <lineage>
        <taxon>Eukaryota</taxon>
        <taxon>Metazoa</taxon>
        <taxon>Ecdysozoa</taxon>
        <taxon>Nematoda</taxon>
        <taxon>Chromadorea</taxon>
        <taxon>Rhabditida</taxon>
        <taxon>Rhabditina</taxon>
        <taxon>Rhabditomorpha</taxon>
        <taxon>Strongyloidea</taxon>
        <taxon>Heterorhabditidae</taxon>
        <taxon>Heterorhabditis</taxon>
    </lineage>
</organism>
<name>A0A1I7WC41_HETBA</name>